<keyword evidence="2" id="KW-1185">Reference proteome</keyword>
<dbReference type="RefSeq" id="WP_346822562.1">
    <property type="nucleotide sequence ID" value="NZ_JBDKWZ010000010.1"/>
</dbReference>
<protein>
    <submittedName>
        <fullName evidence="1">dTDP-4-dehydrorhamnose 3,5-epimerase</fullName>
    </submittedName>
</protein>
<dbReference type="Proteomes" id="UP001403385">
    <property type="component" value="Unassembled WGS sequence"/>
</dbReference>
<dbReference type="Gene3D" id="2.60.120.10">
    <property type="entry name" value="Jelly Rolls"/>
    <property type="match status" value="1"/>
</dbReference>
<dbReference type="InterPro" id="IPR014710">
    <property type="entry name" value="RmlC-like_jellyroll"/>
</dbReference>
<reference evidence="1 2" key="1">
    <citation type="submission" date="2024-04" db="EMBL/GenBank/DDBJ databases">
        <title>Novel genus in family Flammeovirgaceae.</title>
        <authorList>
            <person name="Nguyen T.H."/>
            <person name="Vuong T.Q."/>
            <person name="Le H."/>
            <person name="Kim S.-G."/>
        </authorList>
    </citation>
    <scope>NUCLEOTIDE SEQUENCE [LARGE SCALE GENOMIC DNA]</scope>
    <source>
        <strain evidence="1 2">JCM 23209</strain>
    </source>
</reference>
<comment type="caution">
    <text evidence="1">The sequence shown here is derived from an EMBL/GenBank/DDBJ whole genome shotgun (WGS) entry which is preliminary data.</text>
</comment>
<evidence type="ECO:0000313" key="2">
    <source>
        <dbReference type="Proteomes" id="UP001403385"/>
    </source>
</evidence>
<dbReference type="InterPro" id="IPR011051">
    <property type="entry name" value="RmlC_Cupin_sf"/>
</dbReference>
<evidence type="ECO:0000313" key="1">
    <source>
        <dbReference type="EMBL" id="MEN7549784.1"/>
    </source>
</evidence>
<sequence length="146" mass="16443">MGTRLIEGIQITPLKVIPGELGDIYHAFKRSDEGFEGFGEAYFSNVKTGTIKGWKKHSRMILNLVVPVGAIKFVLFDDREGSPTQGMYNEFVHSLENYNRLTVPQGVWMAFQGVGNGQNMLLNIASIPHDPQESENQPLEAIQYEW</sequence>
<dbReference type="EMBL" id="JBDKWZ010000010">
    <property type="protein sequence ID" value="MEN7549784.1"/>
    <property type="molecule type" value="Genomic_DNA"/>
</dbReference>
<organism evidence="1 2">
    <name type="scientific">Rapidithrix thailandica</name>
    <dbReference type="NCBI Taxonomy" id="413964"/>
    <lineage>
        <taxon>Bacteria</taxon>
        <taxon>Pseudomonadati</taxon>
        <taxon>Bacteroidota</taxon>
        <taxon>Cytophagia</taxon>
        <taxon>Cytophagales</taxon>
        <taxon>Flammeovirgaceae</taxon>
        <taxon>Rapidithrix</taxon>
    </lineage>
</organism>
<accession>A0AAW9SBP7</accession>
<dbReference type="AlphaFoldDB" id="A0AAW9SBP7"/>
<dbReference type="SUPFAM" id="SSF51182">
    <property type="entry name" value="RmlC-like cupins"/>
    <property type="match status" value="1"/>
</dbReference>
<gene>
    <name evidence="1" type="ORF">AAG747_17805</name>
</gene>
<proteinExistence type="predicted"/>
<name>A0AAW9SBP7_9BACT</name>